<accession>X1HJ99</accession>
<sequence>LRIFTESLKDGVKISEISSLDEEIWPNEYYRIKEKALSGALEALNYRRK</sequence>
<organism evidence="1">
    <name type="scientific">marine sediment metagenome</name>
    <dbReference type="NCBI Taxonomy" id="412755"/>
    <lineage>
        <taxon>unclassified sequences</taxon>
        <taxon>metagenomes</taxon>
        <taxon>ecological metagenomes</taxon>
    </lineage>
</organism>
<name>X1HJ99_9ZZZZ</name>
<protein>
    <submittedName>
        <fullName evidence="1">Uncharacterized protein</fullName>
    </submittedName>
</protein>
<reference evidence="1" key="1">
    <citation type="journal article" date="2014" name="Front. Microbiol.">
        <title>High frequency of phylogenetically diverse reductive dehalogenase-homologous genes in deep subseafloor sedimentary metagenomes.</title>
        <authorList>
            <person name="Kawai M."/>
            <person name="Futagami T."/>
            <person name="Toyoda A."/>
            <person name="Takaki Y."/>
            <person name="Nishi S."/>
            <person name="Hori S."/>
            <person name="Arai W."/>
            <person name="Tsubouchi T."/>
            <person name="Morono Y."/>
            <person name="Uchiyama I."/>
            <person name="Ito T."/>
            <person name="Fujiyama A."/>
            <person name="Inagaki F."/>
            <person name="Takami H."/>
        </authorList>
    </citation>
    <scope>NUCLEOTIDE SEQUENCE</scope>
    <source>
        <strain evidence="1">Expedition CK06-06</strain>
    </source>
</reference>
<proteinExistence type="predicted"/>
<feature type="non-terminal residue" evidence="1">
    <location>
        <position position="1"/>
    </location>
</feature>
<gene>
    <name evidence="1" type="ORF">S03H2_40098</name>
</gene>
<evidence type="ECO:0000313" key="1">
    <source>
        <dbReference type="EMBL" id="GAH53899.1"/>
    </source>
</evidence>
<comment type="caution">
    <text evidence="1">The sequence shown here is derived from an EMBL/GenBank/DDBJ whole genome shotgun (WGS) entry which is preliminary data.</text>
</comment>
<dbReference type="AlphaFoldDB" id="X1HJ99"/>
<dbReference type="EMBL" id="BARU01024836">
    <property type="protein sequence ID" value="GAH53899.1"/>
    <property type="molecule type" value="Genomic_DNA"/>
</dbReference>